<feature type="compositionally biased region" description="Polar residues" evidence="1">
    <location>
        <begin position="74"/>
        <end position="83"/>
    </location>
</feature>
<feature type="region of interest" description="Disordered" evidence="1">
    <location>
        <begin position="15"/>
        <end position="132"/>
    </location>
</feature>
<keyword evidence="3" id="KW-1185">Reference proteome</keyword>
<proteinExistence type="predicted"/>
<evidence type="ECO:0000313" key="2">
    <source>
        <dbReference type="EMBL" id="KAJ4446877.1"/>
    </source>
</evidence>
<gene>
    <name evidence="2" type="ORF">ANN_13577</name>
</gene>
<feature type="compositionally biased region" description="Basic and acidic residues" evidence="1">
    <location>
        <begin position="15"/>
        <end position="54"/>
    </location>
</feature>
<dbReference type="Proteomes" id="UP001148838">
    <property type="component" value="Unassembled WGS sequence"/>
</dbReference>
<feature type="compositionally biased region" description="Basic and acidic residues" evidence="1">
    <location>
        <begin position="105"/>
        <end position="121"/>
    </location>
</feature>
<comment type="caution">
    <text evidence="2">The sequence shown here is derived from an EMBL/GenBank/DDBJ whole genome shotgun (WGS) entry which is preliminary data.</text>
</comment>
<accession>A0ABQ8TK74</accession>
<sequence>MADKVADTNLRCLRRETTTVGTPEKKEVDKKVEVVDEDSKASENGDAEKPKENGNDNSYSAEDSKDKEVESAENGDSTDSVEVSATKRKSEGGDAPEGTPAEGASPEKKAKLEEKPADAEAKAANGEAEAVA</sequence>
<organism evidence="2 3">
    <name type="scientific">Periplaneta americana</name>
    <name type="common">American cockroach</name>
    <name type="synonym">Blatta americana</name>
    <dbReference type="NCBI Taxonomy" id="6978"/>
    <lineage>
        <taxon>Eukaryota</taxon>
        <taxon>Metazoa</taxon>
        <taxon>Ecdysozoa</taxon>
        <taxon>Arthropoda</taxon>
        <taxon>Hexapoda</taxon>
        <taxon>Insecta</taxon>
        <taxon>Pterygota</taxon>
        <taxon>Neoptera</taxon>
        <taxon>Polyneoptera</taxon>
        <taxon>Dictyoptera</taxon>
        <taxon>Blattodea</taxon>
        <taxon>Blattoidea</taxon>
        <taxon>Blattidae</taxon>
        <taxon>Blattinae</taxon>
        <taxon>Periplaneta</taxon>
    </lineage>
</organism>
<protein>
    <submittedName>
        <fullName evidence="2">Uncharacterized protein</fullName>
    </submittedName>
</protein>
<name>A0ABQ8TK74_PERAM</name>
<feature type="compositionally biased region" description="Low complexity" evidence="1">
    <location>
        <begin position="122"/>
        <end position="132"/>
    </location>
</feature>
<evidence type="ECO:0000313" key="3">
    <source>
        <dbReference type="Proteomes" id="UP001148838"/>
    </source>
</evidence>
<reference evidence="2 3" key="1">
    <citation type="journal article" date="2022" name="Allergy">
        <title>Genome assembly and annotation of Periplaneta americana reveal a comprehensive cockroach allergen profile.</title>
        <authorList>
            <person name="Wang L."/>
            <person name="Xiong Q."/>
            <person name="Saelim N."/>
            <person name="Wang L."/>
            <person name="Nong W."/>
            <person name="Wan A.T."/>
            <person name="Shi M."/>
            <person name="Liu X."/>
            <person name="Cao Q."/>
            <person name="Hui J.H.L."/>
            <person name="Sookrung N."/>
            <person name="Leung T.F."/>
            <person name="Tungtrongchitr A."/>
            <person name="Tsui S.K.W."/>
        </authorList>
    </citation>
    <scope>NUCLEOTIDE SEQUENCE [LARGE SCALE GENOMIC DNA]</scope>
    <source>
        <strain evidence="2">PWHHKU_190912</strain>
    </source>
</reference>
<evidence type="ECO:0000256" key="1">
    <source>
        <dbReference type="SAM" id="MobiDB-lite"/>
    </source>
</evidence>
<dbReference type="EMBL" id="JAJSOF020000009">
    <property type="protein sequence ID" value="KAJ4446877.1"/>
    <property type="molecule type" value="Genomic_DNA"/>
</dbReference>